<dbReference type="KEGG" id="tee:Tel_07015"/>
<dbReference type="AlphaFoldDB" id="A0A0S2TCR4"/>
<evidence type="ECO:0000259" key="1">
    <source>
        <dbReference type="Pfam" id="PF07143"/>
    </source>
</evidence>
<evidence type="ECO:0000313" key="2">
    <source>
        <dbReference type="EMBL" id="ALP52922.1"/>
    </source>
</evidence>
<keyword evidence="2" id="KW-0378">Hydrolase</keyword>
<dbReference type="InterPro" id="IPR010791">
    <property type="entry name" value="AttH_dom"/>
</dbReference>
<organism evidence="2 3">
    <name type="scientific">Candidatus Tenderia electrophaga</name>
    <dbReference type="NCBI Taxonomy" id="1748243"/>
    <lineage>
        <taxon>Bacteria</taxon>
        <taxon>Pseudomonadati</taxon>
        <taxon>Pseudomonadota</taxon>
        <taxon>Gammaproteobacteria</taxon>
        <taxon>Candidatus Tenderiales</taxon>
        <taxon>Candidatus Tenderiaceae</taxon>
        <taxon>Candidatus Tenderia</taxon>
    </lineage>
</organism>
<evidence type="ECO:0000313" key="3">
    <source>
        <dbReference type="Proteomes" id="UP000055136"/>
    </source>
</evidence>
<dbReference type="Pfam" id="PF17186">
    <property type="entry name" value="Lipocalin_9"/>
    <property type="match status" value="1"/>
</dbReference>
<dbReference type="Gene3D" id="2.40.370.10">
    <property type="entry name" value="AttH-like domain"/>
    <property type="match status" value="2"/>
</dbReference>
<dbReference type="STRING" id="1748243.Tel_07015"/>
<accession>A0A0S2TCR4</accession>
<reference evidence="2" key="1">
    <citation type="submission" date="2015-10" db="EMBL/GenBank/DDBJ databases">
        <title>Description of Candidatus Tenderia electrophaga gen. nov, sp. nov., an Uncultivated Electroautotroph from a Biocathode Enrichment.</title>
        <authorList>
            <person name="Eddie B.J."/>
            <person name="Malanoski A.P."/>
            <person name="Wang Z."/>
            <person name="Hall R.J."/>
            <person name="Oh S.D."/>
            <person name="Heiner C."/>
            <person name="Lin B."/>
            <person name="Strycharz-Glaven S.M."/>
        </authorList>
    </citation>
    <scope>NUCLEOTIDE SEQUENCE [LARGE SCALE GENOMIC DNA]</scope>
    <source>
        <strain evidence="2">NRL1</strain>
    </source>
</reference>
<dbReference type="PANTHER" id="PTHR38591">
    <property type="entry name" value="HYDROLASE"/>
    <property type="match status" value="1"/>
</dbReference>
<dbReference type="InterPro" id="IPR023374">
    <property type="entry name" value="AttH-like_dom_sf"/>
</dbReference>
<dbReference type="Proteomes" id="UP000055136">
    <property type="component" value="Chromosome"/>
</dbReference>
<name>A0A0S2TCR4_9GAMM</name>
<dbReference type="EMBL" id="CP013099">
    <property type="protein sequence ID" value="ALP52922.1"/>
    <property type="molecule type" value="Genomic_DNA"/>
</dbReference>
<keyword evidence="3" id="KW-1185">Reference proteome</keyword>
<dbReference type="PANTHER" id="PTHR38591:SF1">
    <property type="entry name" value="BLL1000 PROTEIN"/>
    <property type="match status" value="1"/>
</dbReference>
<dbReference type="GO" id="GO:0016787">
    <property type="term" value="F:hydrolase activity"/>
    <property type="evidence" value="ECO:0007669"/>
    <property type="project" value="UniProtKB-KW"/>
</dbReference>
<proteinExistence type="predicted"/>
<feature type="domain" description="AttH" evidence="1">
    <location>
        <begin position="73"/>
        <end position="248"/>
    </location>
</feature>
<dbReference type="SUPFAM" id="SSF159245">
    <property type="entry name" value="AttH-like"/>
    <property type="match status" value="1"/>
</dbReference>
<dbReference type="Pfam" id="PF07143">
    <property type="entry name" value="CrtC"/>
    <property type="match status" value="1"/>
</dbReference>
<sequence>MMRRLLLLSMVLVLMLMLGWWLQPGHQIPTPAQQQGSGLAETLAGDSAGWARATERREFSFPADHGPHPAYKTEWWYFTGNLQTEDGRRFGYQLTLFRIGLKPGRVAGAPSAWRANHLYMAHFALTDVQGERFHSFERFARADQRLAGAQTQPFAVWLEDWRVEGGHDGFLPLKLRAAQGDIAVSLRLDSAKPPVLQGEQGLSQKSAEPGNASYYYSFTRMPTRGEIRIKDQTFRVQGHSWLDREWSTSALAPDQAGWDWFALQLDDGRDLMYYRLRHKDGSVDRHSAGVLVGPQGDVQRLEWDDVQLEVLDHWISPQTRIRYPVHWRLTLPDHGLRLDVTPRLQQQEMTLSVRYWEGAVAVTGQADGEPIIGSGYLELAGYE</sequence>
<gene>
    <name evidence="2" type="ORF">Tel_07015</name>
</gene>
<protein>
    <submittedName>
        <fullName evidence="2">Hydrolase</fullName>
    </submittedName>
</protein>